<evidence type="ECO:0000256" key="11">
    <source>
        <dbReference type="RuleBase" id="RU362091"/>
    </source>
</evidence>
<gene>
    <name evidence="13" type="primary">Slc5a8_1</name>
    <name evidence="13" type="ORF">FJT64_008155</name>
</gene>
<feature type="transmembrane region" description="Helical" evidence="12">
    <location>
        <begin position="408"/>
        <end position="430"/>
    </location>
</feature>
<evidence type="ECO:0000256" key="5">
    <source>
        <dbReference type="ARBA" id="ARBA00022692"/>
    </source>
</evidence>
<reference evidence="13 14" key="1">
    <citation type="submission" date="2019-07" db="EMBL/GenBank/DDBJ databases">
        <title>Draft genome assembly of a fouling barnacle, Amphibalanus amphitrite (Darwin, 1854): The first reference genome for Thecostraca.</title>
        <authorList>
            <person name="Kim W."/>
        </authorList>
    </citation>
    <scope>NUCLEOTIDE SEQUENCE [LARGE SCALE GENOMIC DNA]</scope>
    <source>
        <strain evidence="13">SNU_AA5</strain>
        <tissue evidence="13">Soma without cirri and trophi</tissue>
    </source>
</reference>
<feature type="transmembrane region" description="Helical" evidence="12">
    <location>
        <begin position="278"/>
        <end position="302"/>
    </location>
</feature>
<protein>
    <submittedName>
        <fullName evidence="13">Sodium-coupled monocarboxylate transporter 1</fullName>
    </submittedName>
</protein>
<dbReference type="GO" id="GO:0005886">
    <property type="term" value="C:plasma membrane"/>
    <property type="evidence" value="ECO:0007669"/>
    <property type="project" value="UniProtKB-SubCell"/>
</dbReference>
<keyword evidence="8" id="KW-0406">Ion transport</keyword>
<evidence type="ECO:0000313" key="14">
    <source>
        <dbReference type="Proteomes" id="UP000440578"/>
    </source>
</evidence>
<evidence type="ECO:0000256" key="9">
    <source>
        <dbReference type="ARBA" id="ARBA00023136"/>
    </source>
</evidence>
<dbReference type="GO" id="GO:0015293">
    <property type="term" value="F:symporter activity"/>
    <property type="evidence" value="ECO:0007669"/>
    <property type="project" value="TreeGrafter"/>
</dbReference>
<feature type="transmembrane region" description="Helical" evidence="12">
    <location>
        <begin position="239"/>
        <end position="257"/>
    </location>
</feature>
<dbReference type="EMBL" id="VIIS01001700">
    <property type="protein sequence ID" value="KAF0294168.1"/>
    <property type="molecule type" value="Genomic_DNA"/>
</dbReference>
<keyword evidence="4" id="KW-1003">Cell membrane</keyword>
<sequence>MAATTAAAAFGTVNFVLMALFVGATLAIGVFYGLRGQDAQGLLISRDMNVAPVSLSMMATFMSAILIIGTPSEIFYFGMQWFVVVLTFPVASIIISVFILPVFYRMELTSVYEYLGKRYNTRVMTMVGTVAFMMQNLLYTGIALFAPTIVLSNVTGMPIWAAIVLVALLGTSYTAFGGYKAVVWADVLQACVMVCGVTAIIVQGCINVGGFSEMLDVNRQHGRLTMFTWDIDPLQRYNFWNTFFGQIFVWISLLGVNQPAVQRLLSLPTLKQATLTSLISSFLIVIMVSLSTVSGLAIFATYSSCDPLRAGVTSRRDELVPHFVADQLGHVPGLGGLFIACVLSGALSTISSSLNSLAAVTWEDFFRDSVWTARLSEAGRRWVLRGIALVYGIISMLMAFVAKNMGGVIQVATGGVTTGLVLGLALSLWISFGASFSGAAPPVMLPSSADGCSFNVTITANVTDDAMETREK</sequence>
<dbReference type="InterPro" id="IPR051163">
    <property type="entry name" value="Sodium:Solute_Symporter_SSF"/>
</dbReference>
<keyword evidence="5 12" id="KW-0812">Transmembrane</keyword>
<comment type="caution">
    <text evidence="13">The sequence shown here is derived from an EMBL/GenBank/DDBJ whole genome shotgun (WGS) entry which is preliminary data.</text>
</comment>
<evidence type="ECO:0000256" key="8">
    <source>
        <dbReference type="ARBA" id="ARBA00023065"/>
    </source>
</evidence>
<feature type="transmembrane region" description="Helical" evidence="12">
    <location>
        <begin position="125"/>
        <end position="151"/>
    </location>
</feature>
<dbReference type="PANTHER" id="PTHR42985:SF40">
    <property type="entry name" value="LD47995P-RELATED"/>
    <property type="match status" value="1"/>
</dbReference>
<organism evidence="13 14">
    <name type="scientific">Amphibalanus amphitrite</name>
    <name type="common">Striped barnacle</name>
    <name type="synonym">Balanus amphitrite</name>
    <dbReference type="NCBI Taxonomy" id="1232801"/>
    <lineage>
        <taxon>Eukaryota</taxon>
        <taxon>Metazoa</taxon>
        <taxon>Ecdysozoa</taxon>
        <taxon>Arthropoda</taxon>
        <taxon>Crustacea</taxon>
        <taxon>Multicrustacea</taxon>
        <taxon>Cirripedia</taxon>
        <taxon>Thoracica</taxon>
        <taxon>Thoracicalcarea</taxon>
        <taxon>Balanomorpha</taxon>
        <taxon>Balanoidea</taxon>
        <taxon>Balanidae</taxon>
        <taxon>Amphibalaninae</taxon>
        <taxon>Amphibalanus</taxon>
    </lineage>
</organism>
<evidence type="ECO:0000256" key="3">
    <source>
        <dbReference type="ARBA" id="ARBA00022448"/>
    </source>
</evidence>
<dbReference type="PANTHER" id="PTHR42985">
    <property type="entry name" value="SODIUM-COUPLED MONOCARBOXYLATE TRANSPORTER"/>
    <property type="match status" value="1"/>
</dbReference>
<proteinExistence type="inferred from homology"/>
<feature type="transmembrane region" description="Helical" evidence="12">
    <location>
        <begin position="188"/>
        <end position="209"/>
    </location>
</feature>
<evidence type="ECO:0000256" key="2">
    <source>
        <dbReference type="ARBA" id="ARBA00006434"/>
    </source>
</evidence>
<evidence type="ECO:0000256" key="10">
    <source>
        <dbReference type="ARBA" id="ARBA00023201"/>
    </source>
</evidence>
<feature type="transmembrane region" description="Helical" evidence="12">
    <location>
        <begin position="81"/>
        <end position="104"/>
    </location>
</feature>
<dbReference type="InterPro" id="IPR038377">
    <property type="entry name" value="Na/Glc_symporter_sf"/>
</dbReference>
<dbReference type="PROSITE" id="PS50283">
    <property type="entry name" value="NA_SOLUT_SYMP_3"/>
    <property type="match status" value="1"/>
</dbReference>
<feature type="transmembrane region" description="Helical" evidence="12">
    <location>
        <begin position="50"/>
        <end position="69"/>
    </location>
</feature>
<comment type="similarity">
    <text evidence="2 11">Belongs to the sodium:solute symporter (SSF) (TC 2.A.21) family.</text>
</comment>
<feature type="transmembrane region" description="Helical" evidence="12">
    <location>
        <begin position="382"/>
        <end position="402"/>
    </location>
</feature>
<feature type="transmembrane region" description="Helical" evidence="12">
    <location>
        <begin position="157"/>
        <end position="176"/>
    </location>
</feature>
<dbReference type="NCBIfam" id="TIGR00813">
    <property type="entry name" value="sss"/>
    <property type="match status" value="1"/>
</dbReference>
<evidence type="ECO:0000256" key="6">
    <source>
        <dbReference type="ARBA" id="ARBA00022989"/>
    </source>
</evidence>
<keyword evidence="14" id="KW-1185">Reference proteome</keyword>
<feature type="transmembrane region" description="Helical" evidence="12">
    <location>
        <begin position="337"/>
        <end position="362"/>
    </location>
</feature>
<dbReference type="GO" id="GO:0006814">
    <property type="term" value="P:sodium ion transport"/>
    <property type="evidence" value="ECO:0007669"/>
    <property type="project" value="UniProtKB-KW"/>
</dbReference>
<dbReference type="AlphaFoldDB" id="A0A6A4VCU7"/>
<dbReference type="Proteomes" id="UP000440578">
    <property type="component" value="Unassembled WGS sequence"/>
</dbReference>
<dbReference type="InterPro" id="IPR001734">
    <property type="entry name" value="Na/solute_symporter"/>
</dbReference>
<evidence type="ECO:0000256" key="7">
    <source>
        <dbReference type="ARBA" id="ARBA00023053"/>
    </source>
</evidence>
<keyword evidence="9 12" id="KW-0472">Membrane</keyword>
<name>A0A6A4VCU7_AMPAM</name>
<dbReference type="EMBL" id="VIIS01001700">
    <property type="protein sequence ID" value="KAF0294167.1"/>
    <property type="molecule type" value="Genomic_DNA"/>
</dbReference>
<keyword evidence="6 12" id="KW-1133">Transmembrane helix</keyword>
<evidence type="ECO:0000256" key="1">
    <source>
        <dbReference type="ARBA" id="ARBA00004651"/>
    </source>
</evidence>
<evidence type="ECO:0000313" key="13">
    <source>
        <dbReference type="EMBL" id="KAF0294167.1"/>
    </source>
</evidence>
<keyword evidence="7" id="KW-0915">Sodium</keyword>
<comment type="subcellular location">
    <subcellularLocation>
        <location evidence="1">Cell membrane</location>
        <topology evidence="1">Multi-pass membrane protein</topology>
    </subcellularLocation>
</comment>
<evidence type="ECO:0000256" key="4">
    <source>
        <dbReference type="ARBA" id="ARBA00022475"/>
    </source>
</evidence>
<keyword evidence="10" id="KW-0739">Sodium transport</keyword>
<evidence type="ECO:0000256" key="12">
    <source>
        <dbReference type="SAM" id="Phobius"/>
    </source>
</evidence>
<dbReference type="Gene3D" id="1.20.1730.10">
    <property type="entry name" value="Sodium/glucose cotransporter"/>
    <property type="match status" value="1"/>
</dbReference>
<accession>A0A6A4VCU7</accession>
<feature type="transmembrane region" description="Helical" evidence="12">
    <location>
        <begin position="6"/>
        <end position="34"/>
    </location>
</feature>
<dbReference type="OrthoDB" id="6357185at2759"/>
<dbReference type="Pfam" id="PF00474">
    <property type="entry name" value="SSF"/>
    <property type="match status" value="1"/>
</dbReference>
<keyword evidence="3" id="KW-0813">Transport</keyword>